<feature type="region of interest" description="Disordered" evidence="1">
    <location>
        <begin position="1467"/>
        <end position="1488"/>
    </location>
</feature>
<dbReference type="InterPro" id="IPR047767">
    <property type="entry name" value="PSP1-like"/>
</dbReference>
<feature type="domain" description="PSP1 C-terminal" evidence="2">
    <location>
        <begin position="1836"/>
        <end position="1921"/>
    </location>
</feature>
<gene>
    <name evidence="3" type="ORF">Purlil1_8354</name>
</gene>
<feature type="compositionally biased region" description="Polar residues" evidence="1">
    <location>
        <begin position="1318"/>
        <end position="1336"/>
    </location>
</feature>
<feature type="region of interest" description="Disordered" evidence="1">
    <location>
        <begin position="447"/>
        <end position="467"/>
    </location>
</feature>
<feature type="compositionally biased region" description="Polar residues" evidence="1">
    <location>
        <begin position="597"/>
        <end position="609"/>
    </location>
</feature>
<feature type="compositionally biased region" description="Polar residues" evidence="1">
    <location>
        <begin position="1256"/>
        <end position="1265"/>
    </location>
</feature>
<feature type="compositionally biased region" description="Pro residues" evidence="1">
    <location>
        <begin position="814"/>
        <end position="823"/>
    </location>
</feature>
<feature type="region of interest" description="Disordered" evidence="1">
    <location>
        <begin position="924"/>
        <end position="961"/>
    </location>
</feature>
<feature type="compositionally biased region" description="Low complexity" evidence="1">
    <location>
        <begin position="1294"/>
        <end position="1308"/>
    </location>
</feature>
<evidence type="ECO:0000259" key="2">
    <source>
        <dbReference type="PROSITE" id="PS51411"/>
    </source>
</evidence>
<dbReference type="PANTHER" id="PTHR43830:SF3">
    <property type="entry name" value="PROTEIN PSP1"/>
    <property type="match status" value="1"/>
</dbReference>
<evidence type="ECO:0000256" key="1">
    <source>
        <dbReference type="SAM" id="MobiDB-lite"/>
    </source>
</evidence>
<evidence type="ECO:0000313" key="3">
    <source>
        <dbReference type="EMBL" id="KAK4087279.1"/>
    </source>
</evidence>
<feature type="compositionally biased region" description="Low complexity" evidence="1">
    <location>
        <begin position="1205"/>
        <end position="1218"/>
    </location>
</feature>
<comment type="caution">
    <text evidence="3">The sequence shown here is derived from an EMBL/GenBank/DDBJ whole genome shotgun (WGS) entry which is preliminary data.</text>
</comment>
<feature type="region of interest" description="Disordered" evidence="1">
    <location>
        <begin position="799"/>
        <end position="830"/>
    </location>
</feature>
<feature type="region of interest" description="Disordered" evidence="1">
    <location>
        <begin position="582"/>
        <end position="639"/>
    </location>
</feature>
<feature type="region of interest" description="Disordered" evidence="1">
    <location>
        <begin position="376"/>
        <end position="429"/>
    </location>
</feature>
<feature type="region of interest" description="Disordered" evidence="1">
    <location>
        <begin position="658"/>
        <end position="687"/>
    </location>
</feature>
<feature type="compositionally biased region" description="Polar residues" evidence="1">
    <location>
        <begin position="1274"/>
        <end position="1283"/>
    </location>
</feature>
<feature type="region of interest" description="Disordered" evidence="1">
    <location>
        <begin position="1938"/>
        <end position="1974"/>
    </location>
</feature>
<keyword evidence="4" id="KW-1185">Reference proteome</keyword>
<accession>A0ABR0BT86</accession>
<feature type="region of interest" description="Disordered" evidence="1">
    <location>
        <begin position="1170"/>
        <end position="1404"/>
    </location>
</feature>
<dbReference type="Pfam" id="PF04468">
    <property type="entry name" value="PSP1"/>
    <property type="match status" value="1"/>
</dbReference>
<feature type="region of interest" description="Disordered" evidence="1">
    <location>
        <begin position="252"/>
        <end position="280"/>
    </location>
</feature>
<dbReference type="InterPro" id="IPR007557">
    <property type="entry name" value="PSP1_C"/>
</dbReference>
<sequence length="2088" mass="223867">MSSVNKPRSETDKRDLLEQDAGRLEGLRFDLASAVSRPTTQCIQQTGPGGCRGDRTLRLVLTQLESSAHVPVQSRAVLVWHLDTAGAAMEPPTAPRAGKDPRPAAAYTVAVVAHASDPSPRTRAQVSEVFSSWTQCAGGSRENDAAECRLGCGRGRPPSFSVIVWYSVRSEGCGGIVPSDTRTLLLVKLQDERLAPCATGSQLPKAPSPDPSASPFPVAAGVLPTGVHGFCLGAGVGGMGRCTCAWNKMGHHPSTDPMAEPRRGEVASAAERSPGEPVQPRAPVEGRYFIMDTFYGTVWLCPACPGAVPSTSWSAAARFQRVHRPPHLAQSGRSIAHARGQAISAVSQGEVQVQYRYPPALPLWTMGPCPRLGDGAPTIRPGPLNQRPACPPPRTPSGPFHPYTTTTWHHQRQQSPPHHDVRPPAAAKPSYSPRFLVELSFLTRPPSRAWSHEGGATERGTKSISKDSSRVVSAQLRSFTQQLPLVAGLAPLSASRISAPLIHPHPHPSHFLDKIRIATSQGLLRTVQTVLLALGFATHPLPTILPDTHSLALFVRAALFAETAQCAQGPLPASTQPHEALRARPWGNQDRLPGRTGVNNKLSESNPGPRTTVRYDSITSPRGLVPPPPPPQSTQPASLSNLRRLSLASHVGRARFHLIRPRPAYRESGKNGGENSKSSSEPRGLSHCITSTSDSALGFSRNTPTAPATALSATPFYFNFFQVARAAIQCCTAGTYLPTRAGAIHHHDQLPIPICAALRRQARGTCLITVCGVPTLGTYSTPLLQYRYPLSAASCTTLEQPTPTSLHTSGGPAPTQPPPPPPSHSLRCCSLPPNRLQETVPHPPLQVLQHRTKAARPPTAALLAPDRPASAPPRGLVLIAAHSPAFRPRSTPAVRLFLSRLPPAAHARDVPGCSSSRPLVAIHLPGPRRPTPLPQLTSVPAASRSRARPESKAISLHSPPVRLSRARSRRLRHLVVLAALVAAAPHRIASHRAAGRKLFSKAASCVSARGDKHGAASAQIGKRTLALRPNMRPNVFLYPYTTSPLLIAGRAERPPRASFIAVAACPLDRDSTLTADYPHRDDSWTWAVSNDIELYLISWIPPQTIEIFQVSQFCWSLLAGEKPAQSRALRRRHTGALIVSAEDHGIDHLTGCRNALTPPRTKSRRTLDRRLYAPLLKRRRDSPKTAYPPHTEFLTPGDSERLIMSTGSLKSGRSSKLGPAASAGQNPLLEKVNARTSTPDSEALASSDDEGEQRPDASQTSNSSQPPKPVRRSSWLNDTTSQPLPRPRKGSFASSSMSPTGSHPSTPSAESGNVPWGSHSTSSVMGRSSGASTFSWGTGIWNDRKDVPSRLTEVLPSPTSTVPPGGGGSSFFGPDAGLVQPSTASGRDPNTNSQIPFAIPLHPTPKTYRSQSYSVGQLEPENAVPASMTSSTVLGRARHSALQHRPSRPSMLSEMANDGSVLGKVKEVEDDDDESSTDSMQGSFHQMSDSNKIEMLARENAMLRQQQQQYTNRIRPRASTGAGYVGNGYPLRETVPEESDYAIDELDETGDSGYPFGRRSAARRMSEYGGAGAGAFRTPLGMESRKDSMNLKKALWSSTPSYFTGDISQSRRHSFANMPTRQGSISSIADSVSTLDANPADGQQSQGFVPGYSEGPGFPGSTSNPAALYGAGVGAMQAPFGNPYASSFGLQSQFHNRAPSPHRNAYSMAQPRHNQLLHVVLFKCARADVFYIQEGTGLTVKPGDLVIVEADRGTDLGTVAKDNVDWQTAKEMKEHYAEEHYKWLMMYSQGAAAANEGTGAGLMASSNGLQGSAIGGMGPPSQHHVQEPNAGELRPKLIKRLAQNHEIQALRDKEGQEAKAKRVCMQKVKEHGLNMEILDAEFQMDWKKLTFYYFADSYINFNSLVTDLFKIYKTRIWMSAINPASFASPTLGIQAPSGIGPGAVGAGRAPGSGERRQQSHQAQEQSSQAFGQAPQVARGFRPAFSQPFGGDRQVPPASAYPAANYAFGGGGAFGNARTNPAYAPSLSPGLEGFSSAGFQQPADLQSMRQRLPGGQTIPSPTPHGHSASPISHQADWASAFQGLSLNTH</sequence>
<dbReference type="EMBL" id="JAWRVI010000033">
    <property type="protein sequence ID" value="KAK4087279.1"/>
    <property type="molecule type" value="Genomic_DNA"/>
</dbReference>
<dbReference type="PROSITE" id="PS51411">
    <property type="entry name" value="PSP1_C"/>
    <property type="match status" value="1"/>
</dbReference>
<organism evidence="3 4">
    <name type="scientific">Purpureocillium lilacinum</name>
    <name type="common">Paecilomyces lilacinus</name>
    <dbReference type="NCBI Taxonomy" id="33203"/>
    <lineage>
        <taxon>Eukaryota</taxon>
        <taxon>Fungi</taxon>
        <taxon>Dikarya</taxon>
        <taxon>Ascomycota</taxon>
        <taxon>Pezizomycotina</taxon>
        <taxon>Sordariomycetes</taxon>
        <taxon>Hypocreomycetidae</taxon>
        <taxon>Hypocreales</taxon>
        <taxon>Ophiocordycipitaceae</taxon>
        <taxon>Purpureocillium</taxon>
    </lineage>
</organism>
<name>A0ABR0BT86_PURLI</name>
<proteinExistence type="predicted"/>
<dbReference type="Proteomes" id="UP001287286">
    <property type="component" value="Unassembled WGS sequence"/>
</dbReference>
<feature type="compositionally biased region" description="Polar residues" evidence="1">
    <location>
        <begin position="403"/>
        <end position="416"/>
    </location>
</feature>
<feature type="compositionally biased region" description="Pro residues" evidence="1">
    <location>
        <begin position="624"/>
        <end position="633"/>
    </location>
</feature>
<feature type="compositionally biased region" description="Basic and acidic residues" evidence="1">
    <location>
        <begin position="455"/>
        <end position="467"/>
    </location>
</feature>
<reference evidence="3 4" key="1">
    <citation type="journal article" date="2024" name="Microbiol. Resour. Announc.">
        <title>Genome annotations for the ascomycete fungi Trichoderma harzianum, Trichoderma aggressivum, and Purpureocillium lilacinum.</title>
        <authorList>
            <person name="Beijen E.P.W."/>
            <person name="Ohm R.A."/>
        </authorList>
    </citation>
    <scope>NUCLEOTIDE SEQUENCE [LARGE SCALE GENOMIC DNA]</scope>
    <source>
        <strain evidence="3 4">CBS 150709</strain>
    </source>
</reference>
<protein>
    <recommendedName>
        <fullName evidence="2">PSP1 C-terminal domain-containing protein</fullName>
    </recommendedName>
</protein>
<feature type="region of interest" description="Disordered" evidence="1">
    <location>
        <begin position="2050"/>
        <end position="2070"/>
    </location>
</feature>
<evidence type="ECO:0000313" key="4">
    <source>
        <dbReference type="Proteomes" id="UP001287286"/>
    </source>
</evidence>
<dbReference type="PANTHER" id="PTHR43830">
    <property type="entry name" value="PROTEIN PSP1"/>
    <property type="match status" value="1"/>
</dbReference>
<feature type="compositionally biased region" description="Low complexity" evidence="1">
    <location>
        <begin position="1959"/>
        <end position="1969"/>
    </location>
</feature>
<feature type="compositionally biased region" description="Gly residues" evidence="1">
    <location>
        <begin position="1939"/>
        <end position="1950"/>
    </location>
</feature>
<feature type="compositionally biased region" description="Polar residues" evidence="1">
    <location>
        <begin position="1380"/>
        <end position="1395"/>
    </location>
</feature>